<proteinExistence type="predicted"/>
<evidence type="ECO:0000313" key="1">
    <source>
        <dbReference type="EMBL" id="MDE8649592.1"/>
    </source>
</evidence>
<evidence type="ECO:0000313" key="2">
    <source>
        <dbReference type="Proteomes" id="UP001217325"/>
    </source>
</evidence>
<accession>A0AAW6LPL5</accession>
<dbReference type="Proteomes" id="UP001217325">
    <property type="component" value="Unassembled WGS sequence"/>
</dbReference>
<comment type="caution">
    <text evidence="1">The sequence shown here is derived from an EMBL/GenBank/DDBJ whole genome shotgun (WGS) entry which is preliminary data.</text>
</comment>
<reference evidence="1" key="1">
    <citation type="submission" date="2023-02" db="EMBL/GenBank/DDBJ databases">
        <title>A novel hydrolase synthesized by Rhodococcus erythropolis HQ is responsible for the detoxification of Zearalenone.</title>
        <authorList>
            <person name="Hu J."/>
            <person name="Xu J."/>
        </authorList>
    </citation>
    <scope>NUCLEOTIDE SEQUENCE</scope>
    <source>
        <strain evidence="1">HQ</strain>
    </source>
</reference>
<sequence length="125" mass="13126">MNSQRFARLVSATGETVAVIGENVDARSFPVGVWLLTDGRHVVVVGEGGPLSAEAVDGKALIAAVHARWPGAVVLERLSASENAADPRAYSARYVEVREDGSHGEPAYADLTDAGFALDPPIDVE</sequence>
<dbReference type="AlphaFoldDB" id="A0AAW6LPL5"/>
<name>A0AAW6LPL5_RHOSG</name>
<dbReference type="EMBL" id="JARDXE010000029">
    <property type="protein sequence ID" value="MDE8649592.1"/>
    <property type="molecule type" value="Genomic_DNA"/>
</dbReference>
<organism evidence="1 2">
    <name type="scientific">Rhodococcus qingshengii</name>
    <dbReference type="NCBI Taxonomy" id="334542"/>
    <lineage>
        <taxon>Bacteria</taxon>
        <taxon>Bacillati</taxon>
        <taxon>Actinomycetota</taxon>
        <taxon>Actinomycetes</taxon>
        <taxon>Mycobacteriales</taxon>
        <taxon>Nocardiaceae</taxon>
        <taxon>Rhodococcus</taxon>
        <taxon>Rhodococcus erythropolis group</taxon>
    </lineage>
</organism>
<dbReference type="GeneID" id="64144016"/>
<dbReference type="RefSeq" id="WP_064444991.1">
    <property type="nucleotide sequence ID" value="NZ_AP023173.1"/>
</dbReference>
<protein>
    <submittedName>
        <fullName evidence="1">Uncharacterized protein</fullName>
    </submittedName>
</protein>
<gene>
    <name evidence="1" type="ORF">PXH69_31955</name>
</gene>